<sequence length="323" mass="34330">MTGAATMTVDTDFLRRHGLPVPAAACSLQDYWQSLPWEVRDGGGWTLAALQEQLRAFLAARPAGGGITLECLEVTQGCDKDGQPEAVPLCLRPGEVVAIVGPTGSGKSRLLADIECLAQGDTPSRRVVRVNGATPAPRMRVSAEARLVAQISQNMNFVLDLHVEDFLSLHAESCGVADPRAAARTVLDAAIAMAGEPFTAATPLTQLSGGQSRALMIADAALLSAKPVVLIDEIENAGVDRRQALRLFTSRGKIVLLSTHDPLLALSGARRVIIRNGGIAAVVATSPEEQALQAELQAHDHRLARLRDAVRRGETLLPAWQQT</sequence>
<name>A0A5M6IP81_9PROT</name>
<protein>
    <submittedName>
        <fullName evidence="6">ATP-binding cassette domain-containing protein</fullName>
    </submittedName>
</protein>
<dbReference type="OrthoDB" id="9802264at2"/>
<dbReference type="Gene3D" id="3.40.50.300">
    <property type="entry name" value="P-loop containing nucleotide triphosphate hydrolases"/>
    <property type="match status" value="1"/>
</dbReference>
<reference evidence="6 7" key="1">
    <citation type="submission" date="2019-09" db="EMBL/GenBank/DDBJ databases">
        <title>Genome sequence of Rhodovastum atsumiense, a diverse member of the Acetobacteraceae family of non-sulfur purple photosynthetic bacteria.</title>
        <authorList>
            <person name="Meyer T."/>
            <person name="Kyndt J."/>
        </authorList>
    </citation>
    <scope>NUCLEOTIDE SEQUENCE [LARGE SCALE GENOMIC DNA]</scope>
    <source>
        <strain evidence="6 7">DSM 21279</strain>
    </source>
</reference>
<dbReference type="PANTHER" id="PTHR43117">
    <property type="entry name" value="OSMOPROTECTANT IMPORT ATP-BINDING PROTEIN OSMV"/>
    <property type="match status" value="1"/>
</dbReference>
<dbReference type="AlphaFoldDB" id="A0A5M6IP81"/>
<dbReference type="RefSeq" id="WP_150044040.1">
    <property type="nucleotide sequence ID" value="NZ_OW485601.1"/>
</dbReference>
<dbReference type="InterPro" id="IPR017871">
    <property type="entry name" value="ABC_transporter-like_CS"/>
</dbReference>
<dbReference type="InterPro" id="IPR027417">
    <property type="entry name" value="P-loop_NTPase"/>
</dbReference>
<dbReference type="PANTHER" id="PTHR43117:SF4">
    <property type="entry name" value="OSMOPROTECTANT IMPORT ATP-BINDING PROTEIN OSMV"/>
    <property type="match status" value="1"/>
</dbReference>
<dbReference type="EMBL" id="VWPK01000055">
    <property type="protein sequence ID" value="KAA5609265.1"/>
    <property type="molecule type" value="Genomic_DNA"/>
</dbReference>
<evidence type="ECO:0000313" key="6">
    <source>
        <dbReference type="EMBL" id="KAA5609265.1"/>
    </source>
</evidence>
<proteinExistence type="inferred from homology"/>
<dbReference type="InterPro" id="IPR003439">
    <property type="entry name" value="ABC_transporter-like_ATP-bd"/>
</dbReference>
<evidence type="ECO:0000256" key="2">
    <source>
        <dbReference type="ARBA" id="ARBA00022448"/>
    </source>
</evidence>
<comment type="similarity">
    <text evidence="1">Belongs to the ABC transporter superfamily.</text>
</comment>
<dbReference type="PROSITE" id="PS50893">
    <property type="entry name" value="ABC_TRANSPORTER_2"/>
    <property type="match status" value="1"/>
</dbReference>
<dbReference type="PROSITE" id="PS00211">
    <property type="entry name" value="ABC_TRANSPORTER_1"/>
    <property type="match status" value="1"/>
</dbReference>
<dbReference type="SMART" id="SM00382">
    <property type="entry name" value="AAA"/>
    <property type="match status" value="1"/>
</dbReference>
<evidence type="ECO:0000256" key="1">
    <source>
        <dbReference type="ARBA" id="ARBA00005417"/>
    </source>
</evidence>
<keyword evidence="3" id="KW-0547">Nucleotide-binding</keyword>
<feature type="domain" description="ABC transporter" evidence="5">
    <location>
        <begin position="69"/>
        <end position="302"/>
    </location>
</feature>
<dbReference type="InterPro" id="IPR003593">
    <property type="entry name" value="AAA+_ATPase"/>
</dbReference>
<keyword evidence="4 6" id="KW-0067">ATP-binding</keyword>
<evidence type="ECO:0000259" key="5">
    <source>
        <dbReference type="PROSITE" id="PS50893"/>
    </source>
</evidence>
<dbReference type="GO" id="GO:0016887">
    <property type="term" value="F:ATP hydrolysis activity"/>
    <property type="evidence" value="ECO:0007669"/>
    <property type="project" value="InterPro"/>
</dbReference>
<dbReference type="GO" id="GO:0005524">
    <property type="term" value="F:ATP binding"/>
    <property type="evidence" value="ECO:0007669"/>
    <property type="project" value="UniProtKB-KW"/>
</dbReference>
<keyword evidence="2" id="KW-0813">Transport</keyword>
<evidence type="ECO:0000256" key="3">
    <source>
        <dbReference type="ARBA" id="ARBA00022741"/>
    </source>
</evidence>
<keyword evidence="7" id="KW-1185">Reference proteome</keyword>
<dbReference type="SUPFAM" id="SSF52540">
    <property type="entry name" value="P-loop containing nucleoside triphosphate hydrolases"/>
    <property type="match status" value="1"/>
</dbReference>
<dbReference type="Proteomes" id="UP000325255">
    <property type="component" value="Unassembled WGS sequence"/>
</dbReference>
<accession>A0A5M6IP81</accession>
<gene>
    <name evidence="6" type="ORF">F1189_25155</name>
</gene>
<organism evidence="6 7">
    <name type="scientific">Rhodovastum atsumiense</name>
    <dbReference type="NCBI Taxonomy" id="504468"/>
    <lineage>
        <taxon>Bacteria</taxon>
        <taxon>Pseudomonadati</taxon>
        <taxon>Pseudomonadota</taxon>
        <taxon>Alphaproteobacteria</taxon>
        <taxon>Acetobacterales</taxon>
        <taxon>Acetobacteraceae</taxon>
        <taxon>Rhodovastum</taxon>
    </lineage>
</organism>
<dbReference type="Pfam" id="PF00005">
    <property type="entry name" value="ABC_tran"/>
    <property type="match status" value="1"/>
</dbReference>
<evidence type="ECO:0000313" key="7">
    <source>
        <dbReference type="Proteomes" id="UP000325255"/>
    </source>
</evidence>
<comment type="caution">
    <text evidence="6">The sequence shown here is derived from an EMBL/GenBank/DDBJ whole genome shotgun (WGS) entry which is preliminary data.</text>
</comment>
<evidence type="ECO:0000256" key="4">
    <source>
        <dbReference type="ARBA" id="ARBA00022840"/>
    </source>
</evidence>